<dbReference type="Pfam" id="PF00154">
    <property type="entry name" value="RecA_N"/>
    <property type="match status" value="1"/>
</dbReference>
<dbReference type="GO" id="GO:0008094">
    <property type="term" value="F:ATP-dependent activity, acting on DNA"/>
    <property type="evidence" value="ECO:0007669"/>
    <property type="project" value="InterPro"/>
</dbReference>
<feature type="domain" description="RecA family profile 2" evidence="6">
    <location>
        <begin position="202"/>
        <end position="272"/>
    </location>
</feature>
<evidence type="ECO:0000256" key="1">
    <source>
        <dbReference type="ARBA" id="ARBA00009391"/>
    </source>
</evidence>
<dbReference type="InterPro" id="IPR023400">
    <property type="entry name" value="RecA_C_sf"/>
</dbReference>
<keyword evidence="2" id="KW-0547">Nucleotide-binding</keyword>
<dbReference type="Gene3D" id="3.30.250.10">
    <property type="entry name" value="RecA protein, C-terminal domain"/>
    <property type="match status" value="1"/>
</dbReference>
<keyword evidence="4" id="KW-0238">DNA-binding</keyword>
<dbReference type="Gene3D" id="3.40.50.300">
    <property type="entry name" value="P-loop containing nucleotide triphosphate hydrolases"/>
    <property type="match status" value="1"/>
</dbReference>
<evidence type="ECO:0000313" key="7">
    <source>
        <dbReference type="EMBL" id="CAB5222270.1"/>
    </source>
</evidence>
<organism evidence="7">
    <name type="scientific">uncultured Caudovirales phage</name>
    <dbReference type="NCBI Taxonomy" id="2100421"/>
    <lineage>
        <taxon>Viruses</taxon>
        <taxon>Duplodnaviria</taxon>
        <taxon>Heunggongvirae</taxon>
        <taxon>Uroviricota</taxon>
        <taxon>Caudoviricetes</taxon>
        <taxon>Peduoviridae</taxon>
        <taxon>Maltschvirus</taxon>
        <taxon>Maltschvirus maltsch</taxon>
    </lineage>
</organism>
<dbReference type="GO" id="GO:0005524">
    <property type="term" value="F:ATP binding"/>
    <property type="evidence" value="ECO:0007669"/>
    <property type="project" value="UniProtKB-KW"/>
</dbReference>
<evidence type="ECO:0000256" key="4">
    <source>
        <dbReference type="ARBA" id="ARBA00023125"/>
    </source>
</evidence>
<dbReference type="PROSITE" id="PS50163">
    <property type="entry name" value="RECA_3"/>
    <property type="match status" value="1"/>
</dbReference>
<evidence type="ECO:0000256" key="5">
    <source>
        <dbReference type="ARBA" id="ARBA00023172"/>
    </source>
</evidence>
<dbReference type="PRINTS" id="PR00142">
    <property type="entry name" value="RECA"/>
</dbReference>
<evidence type="ECO:0000256" key="3">
    <source>
        <dbReference type="ARBA" id="ARBA00022840"/>
    </source>
</evidence>
<evidence type="ECO:0000256" key="2">
    <source>
        <dbReference type="ARBA" id="ARBA00022741"/>
    </source>
</evidence>
<name>A0A6J7WWY2_9CAUD</name>
<evidence type="ECO:0000259" key="6">
    <source>
        <dbReference type="PROSITE" id="PS50163"/>
    </source>
</evidence>
<gene>
    <name evidence="7" type="ORF">UFOVP361_70</name>
</gene>
<dbReference type="EMBL" id="LR798301">
    <property type="protein sequence ID" value="CAB5222270.1"/>
    <property type="molecule type" value="Genomic_DNA"/>
</dbReference>
<dbReference type="PANTHER" id="PTHR45900:SF1">
    <property type="entry name" value="MITOCHONDRIAL DNA REPAIR PROTEIN RECA HOMOLOG-RELATED"/>
    <property type="match status" value="1"/>
</dbReference>
<keyword evidence="5" id="KW-0233">DNA recombination</keyword>
<protein>
    <submittedName>
        <fullName evidence="7">RecA RecA/RadA recombinase</fullName>
    </submittedName>
</protein>
<dbReference type="InterPro" id="IPR013765">
    <property type="entry name" value="DNA_recomb/repair_RecA"/>
</dbReference>
<dbReference type="GO" id="GO:0003697">
    <property type="term" value="F:single-stranded DNA binding"/>
    <property type="evidence" value="ECO:0007669"/>
    <property type="project" value="InterPro"/>
</dbReference>
<accession>A0A6J7WWY2</accession>
<reference evidence="7" key="1">
    <citation type="submission" date="2020-05" db="EMBL/GenBank/DDBJ databases">
        <authorList>
            <person name="Chiriac C."/>
            <person name="Salcher M."/>
            <person name="Ghai R."/>
            <person name="Kavagutti S V."/>
        </authorList>
    </citation>
    <scope>NUCLEOTIDE SEQUENCE</scope>
</reference>
<keyword evidence="3" id="KW-0067">ATP-binding</keyword>
<dbReference type="InterPro" id="IPR049261">
    <property type="entry name" value="RecA-like_C"/>
</dbReference>
<dbReference type="GO" id="GO:0006310">
    <property type="term" value="P:DNA recombination"/>
    <property type="evidence" value="ECO:0007669"/>
    <property type="project" value="UniProtKB-KW"/>
</dbReference>
<dbReference type="InterPro" id="IPR027417">
    <property type="entry name" value="P-loop_NTPase"/>
</dbReference>
<dbReference type="SUPFAM" id="SSF52540">
    <property type="entry name" value="P-loop containing nucleoside triphosphate hydrolases"/>
    <property type="match status" value="1"/>
</dbReference>
<dbReference type="Pfam" id="PF21096">
    <property type="entry name" value="RecA_C"/>
    <property type="match status" value="1"/>
</dbReference>
<dbReference type="SUPFAM" id="SSF54752">
    <property type="entry name" value="RecA protein, C-terminal domain"/>
    <property type="match status" value="1"/>
</dbReference>
<proteinExistence type="inferred from homology"/>
<sequence>MSDFESLQSILSALTKKYGDDVIIRGSQVIEAIPRITTGVLAYDLMLGGGWPVNQWSEIIGEESSGKTALAYKTIAANQALDPEYTAMWVAAEAYVPEYAKAIGVDLDRLWVVETNIMEEVYDLVIRVLDNRAVDLIVIDSLPSLVPGDESEKMMEEFTVGLGARLTGKFFRKASKSQKRSLIREDRGCTGLIINQWREKIGVMWGDNRTTPGGKAKNFHYFCRVEVKRDEWLKAKDETVGQTIKARTMKNKTYRPQQVAVVDFYFADSQGFQFGDFDTVKDIVNIAISSELITRAGAYYSYGDQKWQGKDGVLQAVREDLDLQAGIREAVFKKFNIEMPS</sequence>
<dbReference type="PANTHER" id="PTHR45900">
    <property type="entry name" value="RECA"/>
    <property type="match status" value="1"/>
</dbReference>
<comment type="similarity">
    <text evidence="1">Belongs to the RecA family.</text>
</comment>
<dbReference type="InterPro" id="IPR020587">
    <property type="entry name" value="RecA_monomer-monomer_interface"/>
</dbReference>
<dbReference type="InterPro" id="IPR049428">
    <property type="entry name" value="RecA-like_N"/>
</dbReference>
<dbReference type="GO" id="GO:0006281">
    <property type="term" value="P:DNA repair"/>
    <property type="evidence" value="ECO:0007669"/>
    <property type="project" value="InterPro"/>
</dbReference>